<reference evidence="1" key="1">
    <citation type="submission" date="2020-03" db="EMBL/GenBank/DDBJ databases">
        <authorList>
            <person name="Weist P."/>
        </authorList>
    </citation>
    <scope>NUCLEOTIDE SEQUENCE</scope>
</reference>
<dbReference type="Proteomes" id="UP001153269">
    <property type="component" value="Unassembled WGS sequence"/>
</dbReference>
<organism evidence="1 2">
    <name type="scientific">Pleuronectes platessa</name>
    <name type="common">European plaice</name>
    <dbReference type="NCBI Taxonomy" id="8262"/>
    <lineage>
        <taxon>Eukaryota</taxon>
        <taxon>Metazoa</taxon>
        <taxon>Chordata</taxon>
        <taxon>Craniata</taxon>
        <taxon>Vertebrata</taxon>
        <taxon>Euteleostomi</taxon>
        <taxon>Actinopterygii</taxon>
        <taxon>Neopterygii</taxon>
        <taxon>Teleostei</taxon>
        <taxon>Neoteleostei</taxon>
        <taxon>Acanthomorphata</taxon>
        <taxon>Carangaria</taxon>
        <taxon>Pleuronectiformes</taxon>
        <taxon>Pleuronectoidei</taxon>
        <taxon>Pleuronectidae</taxon>
        <taxon>Pleuronectes</taxon>
    </lineage>
</organism>
<gene>
    <name evidence="1" type="ORF">PLEPLA_LOCUS30507</name>
</gene>
<proteinExistence type="predicted"/>
<accession>A0A9N7YSH5</accession>
<dbReference type="AlphaFoldDB" id="A0A9N7YSH5"/>
<protein>
    <submittedName>
        <fullName evidence="1">Uncharacterized protein</fullName>
    </submittedName>
</protein>
<evidence type="ECO:0000313" key="2">
    <source>
        <dbReference type="Proteomes" id="UP001153269"/>
    </source>
</evidence>
<name>A0A9N7YSH5_PLEPL</name>
<sequence>MRVLQPKMLTKVYFTQAPRSGGAIGFSLHGDRYHDREGRMSVDLHLSMSTIAIANGLARPSGTCLPPMAQYPPLTAQNPSERVIPNGFKVVEGRPLTAADEAAGEHLKALSPPPSLCRTLASFFLSANAGSYSAGTMVHCLVLGEKLAVTQSVEVTQSQVQSSF</sequence>
<comment type="caution">
    <text evidence="1">The sequence shown here is derived from an EMBL/GenBank/DDBJ whole genome shotgun (WGS) entry which is preliminary data.</text>
</comment>
<dbReference type="EMBL" id="CADEAL010002924">
    <property type="protein sequence ID" value="CAB1442789.1"/>
    <property type="molecule type" value="Genomic_DNA"/>
</dbReference>
<evidence type="ECO:0000313" key="1">
    <source>
        <dbReference type="EMBL" id="CAB1442789.1"/>
    </source>
</evidence>
<keyword evidence="2" id="KW-1185">Reference proteome</keyword>